<dbReference type="GO" id="GO:0046872">
    <property type="term" value="F:metal ion binding"/>
    <property type="evidence" value="ECO:0007669"/>
    <property type="project" value="UniProtKB-KW"/>
</dbReference>
<comment type="caution">
    <text evidence="12">The sequence shown here is derived from an EMBL/GenBank/DDBJ whole genome shotgun (WGS) entry which is preliminary data.</text>
</comment>
<keyword evidence="8" id="KW-0460">Magnesium</keyword>
<keyword evidence="10" id="KW-0539">Nucleus</keyword>
<feature type="domain" description="Endonuclease/exonuclease/phosphatase" evidence="11">
    <location>
        <begin position="60"/>
        <end position="286"/>
    </location>
</feature>
<dbReference type="PANTHER" id="PTHR15822">
    <property type="entry name" value="TRAF AND TNF RECEPTOR-ASSOCIATED PROTEIN"/>
    <property type="match status" value="1"/>
</dbReference>
<name>A0ABD2Q1R0_9PLAT</name>
<dbReference type="Gene3D" id="3.60.10.10">
    <property type="entry name" value="Endonuclease/exonuclease/phosphatase"/>
    <property type="match status" value="2"/>
</dbReference>
<evidence type="ECO:0000256" key="5">
    <source>
        <dbReference type="ARBA" id="ARBA00022723"/>
    </source>
</evidence>
<organism evidence="12 13">
    <name type="scientific">Cichlidogyrus casuarinus</name>
    <dbReference type="NCBI Taxonomy" id="1844966"/>
    <lineage>
        <taxon>Eukaryota</taxon>
        <taxon>Metazoa</taxon>
        <taxon>Spiralia</taxon>
        <taxon>Lophotrochozoa</taxon>
        <taxon>Platyhelminthes</taxon>
        <taxon>Monogenea</taxon>
        <taxon>Monopisthocotylea</taxon>
        <taxon>Dactylogyridea</taxon>
        <taxon>Ancyrocephalidae</taxon>
        <taxon>Cichlidogyrus</taxon>
    </lineage>
</organism>
<dbReference type="EMBL" id="JBJKFK010001294">
    <property type="protein sequence ID" value="KAL3313479.1"/>
    <property type="molecule type" value="Genomic_DNA"/>
</dbReference>
<dbReference type="GO" id="GO:0016787">
    <property type="term" value="F:hydrolase activity"/>
    <property type="evidence" value="ECO:0007669"/>
    <property type="project" value="UniProtKB-KW"/>
</dbReference>
<comment type="cofactor">
    <cofactor evidence="1">
        <name>Mn(2+)</name>
        <dbReference type="ChEBI" id="CHEBI:29035"/>
    </cofactor>
</comment>
<evidence type="ECO:0000313" key="12">
    <source>
        <dbReference type="EMBL" id="KAL3313479.1"/>
    </source>
</evidence>
<evidence type="ECO:0000256" key="10">
    <source>
        <dbReference type="ARBA" id="ARBA00023242"/>
    </source>
</evidence>
<dbReference type="GO" id="GO:0016605">
    <property type="term" value="C:PML body"/>
    <property type="evidence" value="ECO:0007669"/>
    <property type="project" value="UniProtKB-SubCell"/>
</dbReference>
<comment type="cofactor">
    <cofactor evidence="2">
        <name>Mg(2+)</name>
        <dbReference type="ChEBI" id="CHEBI:18420"/>
    </cofactor>
</comment>
<dbReference type="InterPro" id="IPR005135">
    <property type="entry name" value="Endo/exonuclease/phosphatase"/>
</dbReference>
<keyword evidence="6" id="KW-0227">DNA damage</keyword>
<accession>A0ABD2Q1R0</accession>
<reference evidence="12 13" key="1">
    <citation type="submission" date="2024-11" db="EMBL/GenBank/DDBJ databases">
        <title>Adaptive evolution of stress response genes in parasites aligns with host niche diversity.</title>
        <authorList>
            <person name="Hahn C."/>
            <person name="Resl P."/>
        </authorList>
    </citation>
    <scope>NUCLEOTIDE SEQUENCE [LARGE SCALE GENOMIC DNA]</scope>
    <source>
        <strain evidence="12">EGGRZ-B1_66</strain>
        <tissue evidence="12">Body</tissue>
    </source>
</reference>
<dbReference type="Pfam" id="PF03372">
    <property type="entry name" value="Exo_endo_phos"/>
    <property type="match status" value="1"/>
</dbReference>
<dbReference type="InterPro" id="IPR051547">
    <property type="entry name" value="TDP2-like"/>
</dbReference>
<dbReference type="CDD" id="cd09080">
    <property type="entry name" value="TDP2"/>
    <property type="match status" value="1"/>
</dbReference>
<gene>
    <name evidence="12" type="ORF">Ciccas_007923</name>
</gene>
<evidence type="ECO:0000259" key="11">
    <source>
        <dbReference type="Pfam" id="PF03372"/>
    </source>
</evidence>
<keyword evidence="9" id="KW-0234">DNA repair</keyword>
<dbReference type="PANTHER" id="PTHR15822:SF4">
    <property type="entry name" value="TYROSYL-DNA PHOSPHODIESTERASE 2"/>
    <property type="match status" value="1"/>
</dbReference>
<dbReference type="InterPro" id="IPR036691">
    <property type="entry name" value="Endo/exonu/phosph_ase_sf"/>
</dbReference>
<evidence type="ECO:0000256" key="9">
    <source>
        <dbReference type="ARBA" id="ARBA00023204"/>
    </source>
</evidence>
<comment type="subcellular location">
    <subcellularLocation>
        <location evidence="3">Nucleus</location>
        <location evidence="3">PML body</location>
    </subcellularLocation>
</comment>
<evidence type="ECO:0000256" key="1">
    <source>
        <dbReference type="ARBA" id="ARBA00001936"/>
    </source>
</evidence>
<evidence type="ECO:0000256" key="4">
    <source>
        <dbReference type="ARBA" id="ARBA00022722"/>
    </source>
</evidence>
<dbReference type="Proteomes" id="UP001626550">
    <property type="component" value="Unassembled WGS sequence"/>
</dbReference>
<dbReference type="AlphaFoldDB" id="A0ABD2Q1R0"/>
<dbReference type="SUPFAM" id="SSF56219">
    <property type="entry name" value="DNase I-like"/>
    <property type="match status" value="1"/>
</dbReference>
<evidence type="ECO:0000313" key="13">
    <source>
        <dbReference type="Proteomes" id="UP001626550"/>
    </source>
</evidence>
<dbReference type="GO" id="GO:0006281">
    <property type="term" value="P:DNA repair"/>
    <property type="evidence" value="ECO:0007669"/>
    <property type="project" value="UniProtKB-KW"/>
</dbReference>
<evidence type="ECO:0000256" key="6">
    <source>
        <dbReference type="ARBA" id="ARBA00022763"/>
    </source>
</evidence>
<dbReference type="GO" id="GO:0004518">
    <property type="term" value="F:nuclease activity"/>
    <property type="evidence" value="ECO:0007669"/>
    <property type="project" value="UniProtKB-KW"/>
</dbReference>
<evidence type="ECO:0000256" key="2">
    <source>
        <dbReference type="ARBA" id="ARBA00001946"/>
    </source>
</evidence>
<keyword evidence="7" id="KW-0378">Hydrolase</keyword>
<evidence type="ECO:0000256" key="7">
    <source>
        <dbReference type="ARBA" id="ARBA00022801"/>
    </source>
</evidence>
<sequence length="295" mass="33484">MDCEAAPLTDQEARALVRAFCSRVSDSNEAEAMMFLQMNKWDLEAAVQARQPKNGSLSVLSWNIEGINAWNLQPRITNICDLLLKYSTTIRIYAFHRWMPHIVCLQEVVDSIYTTLNTRLSSSFHLFRPDSKQPDDYFNCILTGVLHLRVYSTHLESCREFAKVREAQLGQLWKKMGNDLKDGMCAGRHGANILCGDLNIRDSEIASIGGVPGEFCDVWQVCGARPEAKFTWDPRRNINCSKLVGERAAPMRFDRMYLGGQGLTCHNFELTGIEKVPNTQCHPSDHWAMLAHFLI</sequence>
<keyword evidence="13" id="KW-1185">Reference proteome</keyword>
<dbReference type="Gene3D" id="1.10.8.10">
    <property type="entry name" value="DNA helicase RuvA subunit, C-terminal domain"/>
    <property type="match status" value="1"/>
</dbReference>
<keyword evidence="5" id="KW-0479">Metal-binding</keyword>
<dbReference type="Pfam" id="PF14555">
    <property type="entry name" value="UBA_4"/>
    <property type="match status" value="1"/>
</dbReference>
<keyword evidence="4" id="KW-0540">Nuclease</keyword>
<protein>
    <recommendedName>
        <fullName evidence="11">Endonuclease/exonuclease/phosphatase domain-containing protein</fullName>
    </recommendedName>
</protein>
<evidence type="ECO:0000256" key="8">
    <source>
        <dbReference type="ARBA" id="ARBA00022842"/>
    </source>
</evidence>
<proteinExistence type="predicted"/>
<evidence type="ECO:0000256" key="3">
    <source>
        <dbReference type="ARBA" id="ARBA00004322"/>
    </source>
</evidence>